<evidence type="ECO:0000256" key="1">
    <source>
        <dbReference type="SAM" id="MobiDB-lite"/>
    </source>
</evidence>
<dbReference type="RefSeq" id="WP_005800348.1">
    <property type="nucleotide sequence ID" value="NZ_ACQT01000382.1"/>
</dbReference>
<dbReference type="InterPro" id="IPR013433">
    <property type="entry name" value="PHA_gran_rgn"/>
</dbReference>
<gene>
    <name evidence="2" type="ORF">AcdelDRAFT_4411</name>
</gene>
<dbReference type="PATRIC" id="fig|573060.9.peg.506"/>
<dbReference type="Pfam" id="PF09650">
    <property type="entry name" value="PHA_gran_rgn"/>
    <property type="match status" value="1"/>
</dbReference>
<evidence type="ECO:0000313" key="3">
    <source>
        <dbReference type="Proteomes" id="UP000003856"/>
    </source>
</evidence>
<comment type="caution">
    <text evidence="2">The sequence shown here is derived from an EMBL/GenBank/DDBJ whole genome shotgun (WGS) entry which is preliminary data.</text>
</comment>
<proteinExistence type="predicted"/>
<feature type="region of interest" description="Disordered" evidence="1">
    <location>
        <begin position="98"/>
        <end position="127"/>
    </location>
</feature>
<protein>
    <submittedName>
        <fullName evidence="2">Polyhydroxyalkanoic acid system protein</fullName>
    </submittedName>
</protein>
<dbReference type="EMBL" id="ACQT01000382">
    <property type="protein sequence ID" value="EER58015.1"/>
    <property type="molecule type" value="Genomic_DNA"/>
</dbReference>
<name>C5TBY1_ACIDE</name>
<sequence>MPDIHIHRTHHLGFETARQIGYAWAEKVEKKFDMDCTYEEGDTQDTLHFSRTGVKGTLLVDAQQFELKAELGFLLGAFKDRIEAEISEKLDALLQAPPPVARKAPAAASRAGGEEHASAAKPAARGA</sequence>
<dbReference type="AlphaFoldDB" id="C5TBY1"/>
<dbReference type="OrthoDB" id="287584at2"/>
<evidence type="ECO:0000313" key="2">
    <source>
        <dbReference type="EMBL" id="EER58015.1"/>
    </source>
</evidence>
<keyword evidence="3" id="KW-1185">Reference proteome</keyword>
<accession>C5TBY1</accession>
<feature type="compositionally biased region" description="Low complexity" evidence="1">
    <location>
        <begin position="101"/>
        <end position="111"/>
    </location>
</feature>
<dbReference type="Proteomes" id="UP000003856">
    <property type="component" value="Unassembled WGS sequence"/>
</dbReference>
<reference evidence="2 3" key="1">
    <citation type="submission" date="2009-05" db="EMBL/GenBank/DDBJ databases">
        <title>The draft genome of Acidovorax delafieldii 2AN.</title>
        <authorList>
            <consortium name="US DOE Joint Genome Institute (JGI-PGF)"/>
            <person name="Lucas S."/>
            <person name="Copeland A."/>
            <person name="Lapidus A."/>
            <person name="Glavina del Rio T."/>
            <person name="Tice H."/>
            <person name="Bruce D."/>
            <person name="Goodwin L."/>
            <person name="Pitluck S."/>
            <person name="Larimer F."/>
            <person name="Land M.L."/>
            <person name="Hauser L."/>
            <person name="Shelobolina E.S."/>
            <person name="Picardal F."/>
            <person name="Roden E."/>
            <person name="Emerson D."/>
        </authorList>
    </citation>
    <scope>NUCLEOTIDE SEQUENCE [LARGE SCALE GENOMIC DNA]</scope>
    <source>
        <strain evidence="2 3">2AN</strain>
    </source>
</reference>
<organism evidence="2 3">
    <name type="scientific">Acidovorax delafieldii 2AN</name>
    <dbReference type="NCBI Taxonomy" id="573060"/>
    <lineage>
        <taxon>Bacteria</taxon>
        <taxon>Pseudomonadati</taxon>
        <taxon>Pseudomonadota</taxon>
        <taxon>Betaproteobacteria</taxon>
        <taxon>Burkholderiales</taxon>
        <taxon>Comamonadaceae</taxon>
        <taxon>Acidovorax</taxon>
    </lineage>
</organism>
<dbReference type="NCBIfam" id="TIGR02610">
    <property type="entry name" value="PHA_gran_rgn"/>
    <property type="match status" value="1"/>
</dbReference>